<dbReference type="SUPFAM" id="SSF53901">
    <property type="entry name" value="Thiolase-like"/>
    <property type="match status" value="1"/>
</dbReference>
<evidence type="ECO:0000259" key="4">
    <source>
        <dbReference type="Pfam" id="PF08545"/>
    </source>
</evidence>
<feature type="domain" description="Beta-ketoacyl-[acyl-carrier-protein] synthase III N-terminal" evidence="4">
    <location>
        <begin position="116"/>
        <end position="196"/>
    </location>
</feature>
<protein>
    <submittedName>
        <fullName evidence="5">3-oxoacyl-[acyl-carrier-protein] synthase-3</fullName>
        <ecNumber evidence="5">2.3.1.180</ecNumber>
    </submittedName>
</protein>
<dbReference type="InterPro" id="IPR016039">
    <property type="entry name" value="Thiolase-like"/>
</dbReference>
<comment type="caution">
    <text evidence="5">The sequence shown here is derived from an EMBL/GenBank/DDBJ whole genome shotgun (WGS) entry which is preliminary data.</text>
</comment>
<keyword evidence="1 5" id="KW-0808">Transferase</keyword>
<dbReference type="EMBL" id="JAUTAN010000001">
    <property type="protein sequence ID" value="MDQ1104107.1"/>
    <property type="molecule type" value="Genomic_DNA"/>
</dbReference>
<dbReference type="EC" id="2.3.1.180" evidence="5"/>
<gene>
    <name evidence="5" type="ORF">QE405_001391</name>
</gene>
<evidence type="ECO:0000313" key="6">
    <source>
        <dbReference type="Proteomes" id="UP001239215"/>
    </source>
</evidence>
<evidence type="ECO:0000259" key="3">
    <source>
        <dbReference type="Pfam" id="PF08541"/>
    </source>
</evidence>
<dbReference type="PANTHER" id="PTHR34069">
    <property type="entry name" value="3-OXOACYL-[ACYL-CARRIER-PROTEIN] SYNTHASE 3"/>
    <property type="match status" value="1"/>
</dbReference>
<dbReference type="InterPro" id="IPR013751">
    <property type="entry name" value="ACP_syn_III_N"/>
</dbReference>
<feature type="domain" description="Beta-ketoacyl-[acyl-carrier-protein] synthase III C-terminal" evidence="3">
    <location>
        <begin position="233"/>
        <end position="321"/>
    </location>
</feature>
<evidence type="ECO:0000313" key="5">
    <source>
        <dbReference type="EMBL" id="MDQ1104107.1"/>
    </source>
</evidence>
<dbReference type="RefSeq" id="WP_307199484.1">
    <property type="nucleotide sequence ID" value="NZ_JAUTAN010000001.1"/>
</dbReference>
<dbReference type="GO" id="GO:0033818">
    <property type="term" value="F:beta-ketoacyl-acyl-carrier-protein synthase III activity"/>
    <property type="evidence" value="ECO:0007669"/>
    <property type="project" value="UniProtKB-EC"/>
</dbReference>
<keyword evidence="2 5" id="KW-0012">Acyltransferase</keyword>
<dbReference type="GO" id="GO:0004315">
    <property type="term" value="F:3-oxoacyl-[acyl-carrier-protein] synthase activity"/>
    <property type="evidence" value="ECO:0007669"/>
    <property type="project" value="InterPro"/>
</dbReference>
<name>A0AAJ1X313_9ACTN</name>
<sequence length="322" mass="34126">MDEAQLWARSGLRITGYGHHLPGAPITNPTPPVLDATSVDAAVMGAVDVLSRHRAEDGQTPDVLGAVAAERALQDAGIDASEVDLVVLSNWTDRQFVPEWGPRLASALGARRAFAFDVCGACTGFVHGTQTAAALLTATPHWRTAVVVCAERFSRRVRPTSHGEQIVGDAAAAVVLRADGADQRLGLLDSIMVSDGEQHEATTVLPPAGWIKSRKDLLGTAVASHVDTVRRLLDRAGLGIEDLDWVVPHPGTGALHRAVQEAIGVDERRFVTNFARIGNTGSASIPVVLSEMRADGRLRDGDLVLTPSVGSGWFYGGLLLHV</sequence>
<evidence type="ECO:0000256" key="1">
    <source>
        <dbReference type="ARBA" id="ARBA00022679"/>
    </source>
</evidence>
<dbReference type="GO" id="GO:0006633">
    <property type="term" value="P:fatty acid biosynthetic process"/>
    <property type="evidence" value="ECO:0007669"/>
    <property type="project" value="InterPro"/>
</dbReference>
<dbReference type="CDD" id="cd00830">
    <property type="entry name" value="KAS_III"/>
    <property type="match status" value="1"/>
</dbReference>
<reference evidence="5" key="1">
    <citation type="submission" date="2023-07" db="EMBL/GenBank/DDBJ databases">
        <title>Functional and genomic diversity of the sorghum phyllosphere microbiome.</title>
        <authorList>
            <person name="Shade A."/>
        </authorList>
    </citation>
    <scope>NUCLEOTIDE SEQUENCE</scope>
    <source>
        <strain evidence="5">SORGH_AS_1067</strain>
    </source>
</reference>
<dbReference type="InterPro" id="IPR013747">
    <property type="entry name" value="ACP_syn_III_C"/>
</dbReference>
<dbReference type="PANTHER" id="PTHR34069:SF2">
    <property type="entry name" value="BETA-KETOACYL-[ACYL-CARRIER-PROTEIN] SYNTHASE III"/>
    <property type="match status" value="1"/>
</dbReference>
<dbReference type="Pfam" id="PF08541">
    <property type="entry name" value="ACP_syn_III_C"/>
    <property type="match status" value="1"/>
</dbReference>
<proteinExistence type="predicted"/>
<accession>A0AAJ1X313</accession>
<dbReference type="Pfam" id="PF08545">
    <property type="entry name" value="ACP_syn_III"/>
    <property type="match status" value="1"/>
</dbReference>
<dbReference type="GO" id="GO:0044550">
    <property type="term" value="P:secondary metabolite biosynthetic process"/>
    <property type="evidence" value="ECO:0007669"/>
    <property type="project" value="TreeGrafter"/>
</dbReference>
<evidence type="ECO:0000256" key="2">
    <source>
        <dbReference type="ARBA" id="ARBA00023315"/>
    </source>
</evidence>
<organism evidence="5 6">
    <name type="scientific">Nocardioides zeae</name>
    <dbReference type="NCBI Taxonomy" id="1457234"/>
    <lineage>
        <taxon>Bacteria</taxon>
        <taxon>Bacillati</taxon>
        <taxon>Actinomycetota</taxon>
        <taxon>Actinomycetes</taxon>
        <taxon>Propionibacteriales</taxon>
        <taxon>Nocardioidaceae</taxon>
        <taxon>Nocardioides</taxon>
    </lineage>
</organism>
<dbReference type="Gene3D" id="3.40.47.10">
    <property type="match status" value="1"/>
</dbReference>
<dbReference type="AlphaFoldDB" id="A0AAJ1X313"/>
<dbReference type="Proteomes" id="UP001239215">
    <property type="component" value="Unassembled WGS sequence"/>
</dbReference>